<dbReference type="PANTHER" id="PTHR13261:SF0">
    <property type="entry name" value="BRCA2 AND CDKN1A-INTERACTING PROTEIN"/>
    <property type="match status" value="1"/>
</dbReference>
<name>A0A0F7SRN6_PHARH</name>
<dbReference type="GO" id="GO:0015031">
    <property type="term" value="P:protein transport"/>
    <property type="evidence" value="ECO:0007669"/>
    <property type="project" value="UniProtKB-KW"/>
</dbReference>
<keyword evidence="2" id="KW-0539">Nucleus</keyword>
<sequence length="307" mass="33402">MAKRKSNANASTELSDDSGASSGNESDDSTPSLINVDFDFFAPSPDVDLIALKRLLRQLLYSDADLFDLHPVAELVLDSSKADGVGSCIKVDGEESDPYSIIAVLNLNLHKDSPTLKPLLQYFIKKSKSNSDLHSILSSIPSGSITSGPQVGLVVSERLLNMPVQTQAPMYRMLGEEMQQAVSQGKPYKFTHLLLLSKLYVAPSISSNPKGSKKKKKNGKSAASRDADDMDVDELAGLSQAGLLPFHPEDSFILRHALASVTYPFDNAANRKQDDPLEFGLDQRGGMMLFEASKLESMVKTMEECCI</sequence>
<accession>A0A0F7SRN6</accession>
<evidence type="ECO:0000256" key="3">
    <source>
        <dbReference type="SAM" id="MobiDB-lite"/>
    </source>
</evidence>
<dbReference type="EMBL" id="LN483166">
    <property type="protein sequence ID" value="CED84842.1"/>
    <property type="molecule type" value="Genomic_DNA"/>
</dbReference>
<protein>
    <recommendedName>
        <fullName evidence="2">Protein BCP1</fullName>
    </recommendedName>
</protein>
<evidence type="ECO:0000256" key="1">
    <source>
        <dbReference type="ARBA" id="ARBA00006781"/>
    </source>
</evidence>
<dbReference type="InterPro" id="IPR025602">
    <property type="entry name" value="BCP1_family"/>
</dbReference>
<feature type="compositionally biased region" description="Polar residues" evidence="3">
    <location>
        <begin position="7"/>
        <end position="28"/>
    </location>
</feature>
<dbReference type="PANTHER" id="PTHR13261">
    <property type="entry name" value="BRCA2 AND CDKN1A INTERACTING PROTEIN"/>
    <property type="match status" value="1"/>
</dbReference>
<evidence type="ECO:0000256" key="2">
    <source>
        <dbReference type="PIRNR" id="PIRNR028983"/>
    </source>
</evidence>
<keyword evidence="2" id="KW-0653">Protein transport</keyword>
<evidence type="ECO:0000313" key="4">
    <source>
        <dbReference type="EMBL" id="CED84842.1"/>
    </source>
</evidence>
<comment type="similarity">
    <text evidence="1 2">Belongs to the BCP1 family.</text>
</comment>
<dbReference type="GO" id="GO:0005634">
    <property type="term" value="C:nucleus"/>
    <property type="evidence" value="ECO:0007669"/>
    <property type="project" value="UniProtKB-SubCell"/>
</dbReference>
<keyword evidence="2" id="KW-0813">Transport</keyword>
<feature type="region of interest" description="Disordered" evidence="3">
    <location>
        <begin position="1"/>
        <end position="28"/>
    </location>
</feature>
<dbReference type="PIRSF" id="PIRSF028983">
    <property type="entry name" value="BCP1"/>
    <property type="match status" value="1"/>
</dbReference>
<reference evidence="4" key="1">
    <citation type="submission" date="2014-08" db="EMBL/GenBank/DDBJ databases">
        <authorList>
            <person name="Sharma Rahul"/>
            <person name="Thines Marco"/>
        </authorList>
    </citation>
    <scope>NUCLEOTIDE SEQUENCE</scope>
</reference>
<dbReference type="Pfam" id="PF13862">
    <property type="entry name" value="BCCIP"/>
    <property type="match status" value="1"/>
</dbReference>
<comment type="function">
    <text evidence="2">Involved in nuclear export, actin cytoskeleton organization and vesicular transport.</text>
</comment>
<feature type="region of interest" description="Disordered" evidence="3">
    <location>
        <begin position="206"/>
        <end position="228"/>
    </location>
</feature>
<proteinExistence type="inferred from homology"/>
<organism evidence="4">
    <name type="scientific">Phaffia rhodozyma</name>
    <name type="common">Yeast</name>
    <name type="synonym">Xanthophyllomyces dendrorhous</name>
    <dbReference type="NCBI Taxonomy" id="264483"/>
    <lineage>
        <taxon>Eukaryota</taxon>
        <taxon>Fungi</taxon>
        <taxon>Dikarya</taxon>
        <taxon>Basidiomycota</taxon>
        <taxon>Agaricomycotina</taxon>
        <taxon>Tremellomycetes</taxon>
        <taxon>Cystofilobasidiales</taxon>
        <taxon>Mrakiaceae</taxon>
        <taxon>Phaffia</taxon>
    </lineage>
</organism>
<dbReference type="AlphaFoldDB" id="A0A0F7SRN6"/>
<comment type="subcellular location">
    <subcellularLocation>
        <location evidence="2">Nucleus</location>
    </subcellularLocation>
</comment>